<evidence type="ECO:0000313" key="3">
    <source>
        <dbReference type="Proteomes" id="UP000813462"/>
    </source>
</evidence>
<evidence type="ECO:0000313" key="2">
    <source>
        <dbReference type="EMBL" id="KAH7532764.1"/>
    </source>
</evidence>
<feature type="region of interest" description="Disordered" evidence="1">
    <location>
        <begin position="112"/>
        <end position="141"/>
    </location>
</feature>
<sequence>MLSQLRHLQLDGKFHEIVDEHLRGKIAPECLNKYAEIAMSCIVDNGNERPSMKYVEWGLEFALQLQQSAEENMSCQLSGSFREMKENEDEVHFVNSEDDDGEFTCSWESKSGLRSSQATKTSSDTKMSETVFSQIKGPKGR</sequence>
<gene>
    <name evidence="2" type="ORF">FEM48_Zijuj04G0056700</name>
</gene>
<name>A0A978VI45_ZIZJJ</name>
<reference evidence="2" key="1">
    <citation type="journal article" date="2021" name="Front. Plant Sci.">
        <title>Chromosome-Scale Genome Assembly for Chinese Sour Jujube and Insights Into Its Genome Evolution and Domestication Signature.</title>
        <authorList>
            <person name="Shen L.-Y."/>
            <person name="Luo H."/>
            <person name="Wang X.-L."/>
            <person name="Wang X.-M."/>
            <person name="Qiu X.-J."/>
            <person name="Liu H."/>
            <person name="Zhou S.-S."/>
            <person name="Jia K.-H."/>
            <person name="Nie S."/>
            <person name="Bao Y.-T."/>
            <person name="Zhang R.-G."/>
            <person name="Yun Q.-Z."/>
            <person name="Chai Y.-H."/>
            <person name="Lu J.-Y."/>
            <person name="Li Y."/>
            <person name="Zhao S.-W."/>
            <person name="Mao J.-F."/>
            <person name="Jia S.-G."/>
            <person name="Mao Y.-M."/>
        </authorList>
    </citation>
    <scope>NUCLEOTIDE SEQUENCE</scope>
    <source>
        <strain evidence="2">AT0</strain>
        <tissue evidence="2">Leaf</tissue>
    </source>
</reference>
<dbReference type="Gene3D" id="1.10.510.10">
    <property type="entry name" value="Transferase(Phosphotransferase) domain 1"/>
    <property type="match status" value="1"/>
</dbReference>
<protein>
    <submittedName>
        <fullName evidence="2">Uncharacterized protein</fullName>
    </submittedName>
</protein>
<organism evidence="2 3">
    <name type="scientific">Ziziphus jujuba var. spinosa</name>
    <dbReference type="NCBI Taxonomy" id="714518"/>
    <lineage>
        <taxon>Eukaryota</taxon>
        <taxon>Viridiplantae</taxon>
        <taxon>Streptophyta</taxon>
        <taxon>Embryophyta</taxon>
        <taxon>Tracheophyta</taxon>
        <taxon>Spermatophyta</taxon>
        <taxon>Magnoliopsida</taxon>
        <taxon>eudicotyledons</taxon>
        <taxon>Gunneridae</taxon>
        <taxon>Pentapetalae</taxon>
        <taxon>rosids</taxon>
        <taxon>fabids</taxon>
        <taxon>Rosales</taxon>
        <taxon>Rhamnaceae</taxon>
        <taxon>Paliureae</taxon>
        <taxon>Ziziphus</taxon>
    </lineage>
</organism>
<proteinExistence type="predicted"/>
<evidence type="ECO:0000256" key="1">
    <source>
        <dbReference type="SAM" id="MobiDB-lite"/>
    </source>
</evidence>
<accession>A0A978VI45</accession>
<comment type="caution">
    <text evidence="2">The sequence shown here is derived from an EMBL/GenBank/DDBJ whole genome shotgun (WGS) entry which is preliminary data.</text>
</comment>
<dbReference type="EMBL" id="JAEACU010000004">
    <property type="protein sequence ID" value="KAH7532764.1"/>
    <property type="molecule type" value="Genomic_DNA"/>
</dbReference>
<dbReference type="Proteomes" id="UP000813462">
    <property type="component" value="Unassembled WGS sequence"/>
</dbReference>
<dbReference type="AlphaFoldDB" id="A0A978VI45"/>
<feature type="compositionally biased region" description="Polar residues" evidence="1">
    <location>
        <begin position="112"/>
        <end position="133"/>
    </location>
</feature>